<feature type="transmembrane region" description="Helical" evidence="5">
    <location>
        <begin position="235"/>
        <end position="254"/>
    </location>
</feature>
<evidence type="ECO:0000256" key="2">
    <source>
        <dbReference type="ARBA" id="ARBA00022692"/>
    </source>
</evidence>
<dbReference type="Pfam" id="PF04932">
    <property type="entry name" value="Wzy_C"/>
    <property type="match status" value="1"/>
</dbReference>
<name>A0A1D9I7H7_9BURK</name>
<sequence length="430" mass="45231">MLPSRLPGSPVPQRWLWGAFLLLYPAATLVVRGGASALLLAASLVAVYSLIVSRSLPAPVQDASARLAVGFCFAMAAPLCAVALSELWHRQLTLGAFDSPARFLAAAPLFLALRKAPAATLRWADLSFGVGAMAALGISVFAPRDWGDGRLGSTFLNPIHFGAIALVLGVLSALSLNWWGKDPLGVRLFKLAGLAAGLLSSLQTGARGGWLAIPVIVVVLAFVPRERKGRGWRKVLPFAALAIALAGYLASHTVRERIHMIWSDLSQFEQGHKDTSIGIRLQIYQAVLSLIPRDPVFGLGADGLAASLQSLVDTGGMTPIAAQFGRGETHNQMLAYVGSFGIIGGLALAALYLMPAALFWNFRAAPARCAARAALMGVVFVVAFVTFGLTVETFNLKMTASFYATVIAVLAAIASHNAPPVASAAGRSLQ</sequence>
<feature type="transmembrane region" description="Helical" evidence="5">
    <location>
        <begin position="155"/>
        <end position="177"/>
    </location>
</feature>
<keyword evidence="3 5" id="KW-1133">Transmembrane helix</keyword>
<evidence type="ECO:0000259" key="6">
    <source>
        <dbReference type="Pfam" id="PF04932"/>
    </source>
</evidence>
<feature type="transmembrane region" description="Helical" evidence="5">
    <location>
        <begin position="333"/>
        <end position="361"/>
    </location>
</feature>
<proteinExistence type="predicted"/>
<feature type="transmembrane region" description="Helical" evidence="5">
    <location>
        <begin position="208"/>
        <end position="223"/>
    </location>
</feature>
<evidence type="ECO:0000256" key="5">
    <source>
        <dbReference type="SAM" id="Phobius"/>
    </source>
</evidence>
<feature type="transmembrane region" description="Helical" evidence="5">
    <location>
        <begin position="63"/>
        <end position="84"/>
    </location>
</feature>
<comment type="subcellular location">
    <subcellularLocation>
        <location evidence="1">Membrane</location>
        <topology evidence="1">Multi-pass membrane protein</topology>
    </subcellularLocation>
</comment>
<keyword evidence="7" id="KW-0436">Ligase</keyword>
<feature type="domain" description="O-antigen ligase-related" evidence="6">
    <location>
        <begin position="195"/>
        <end position="348"/>
    </location>
</feature>
<dbReference type="GO" id="GO:0016874">
    <property type="term" value="F:ligase activity"/>
    <property type="evidence" value="ECO:0007669"/>
    <property type="project" value="UniProtKB-KW"/>
</dbReference>
<keyword evidence="8" id="KW-1185">Reference proteome</keyword>
<accession>A0A1D9I7H7</accession>
<dbReference type="Proteomes" id="UP000177515">
    <property type="component" value="Chromosome 1"/>
</dbReference>
<dbReference type="InterPro" id="IPR007016">
    <property type="entry name" value="O-antigen_ligase-rel_domated"/>
</dbReference>
<dbReference type="InterPro" id="IPR051533">
    <property type="entry name" value="WaaL-like"/>
</dbReference>
<feature type="transmembrane region" description="Helical" evidence="5">
    <location>
        <begin position="400"/>
        <end position="418"/>
    </location>
</feature>
<feature type="transmembrane region" description="Helical" evidence="5">
    <location>
        <begin position="373"/>
        <end position="394"/>
    </location>
</feature>
<gene>
    <name evidence="7" type="ORF">BKK80_06540</name>
</gene>
<dbReference type="PANTHER" id="PTHR37422:SF13">
    <property type="entry name" value="LIPOPOLYSACCHARIDE BIOSYNTHESIS PROTEIN PA4999-RELATED"/>
    <property type="match status" value="1"/>
</dbReference>
<protein>
    <submittedName>
        <fullName evidence="7">Ligase</fullName>
    </submittedName>
</protein>
<feature type="transmembrane region" description="Helical" evidence="5">
    <location>
        <begin position="123"/>
        <end position="143"/>
    </location>
</feature>
<keyword evidence="4 5" id="KW-0472">Membrane</keyword>
<evidence type="ECO:0000313" key="8">
    <source>
        <dbReference type="Proteomes" id="UP000177515"/>
    </source>
</evidence>
<dbReference type="EMBL" id="CP017754">
    <property type="protein sequence ID" value="AOZ08018.1"/>
    <property type="molecule type" value="Genomic_DNA"/>
</dbReference>
<evidence type="ECO:0000256" key="1">
    <source>
        <dbReference type="ARBA" id="ARBA00004141"/>
    </source>
</evidence>
<keyword evidence="2 5" id="KW-0812">Transmembrane</keyword>
<evidence type="ECO:0000256" key="3">
    <source>
        <dbReference type="ARBA" id="ARBA00022989"/>
    </source>
</evidence>
<evidence type="ECO:0000313" key="7">
    <source>
        <dbReference type="EMBL" id="AOZ08018.1"/>
    </source>
</evidence>
<evidence type="ECO:0000256" key="4">
    <source>
        <dbReference type="ARBA" id="ARBA00023136"/>
    </source>
</evidence>
<reference evidence="7 8" key="1">
    <citation type="submission" date="2016-10" db="EMBL/GenBank/DDBJ databases">
        <title>Complete genome sequences of three Cupriavidus strains isolated from various Malaysian environments.</title>
        <authorList>
            <person name="Abdullah A.A.-A."/>
            <person name="Shafie N.A.H."/>
            <person name="Lau N.S."/>
        </authorList>
    </citation>
    <scope>NUCLEOTIDE SEQUENCE [LARGE SCALE GENOMIC DNA]</scope>
    <source>
        <strain evidence="7 8">USMAA1020</strain>
    </source>
</reference>
<organism evidence="7 8">
    <name type="scientific">Cupriavidus malaysiensis</name>
    <dbReference type="NCBI Taxonomy" id="367825"/>
    <lineage>
        <taxon>Bacteria</taxon>
        <taxon>Pseudomonadati</taxon>
        <taxon>Pseudomonadota</taxon>
        <taxon>Betaproteobacteria</taxon>
        <taxon>Burkholderiales</taxon>
        <taxon>Burkholderiaceae</taxon>
        <taxon>Cupriavidus</taxon>
    </lineage>
</organism>
<dbReference type="PANTHER" id="PTHR37422">
    <property type="entry name" value="TEICHURONIC ACID BIOSYNTHESIS PROTEIN TUAE"/>
    <property type="match status" value="1"/>
</dbReference>
<feature type="transmembrane region" description="Helical" evidence="5">
    <location>
        <begin position="38"/>
        <end position="57"/>
    </location>
</feature>